<dbReference type="GO" id="GO:0016020">
    <property type="term" value="C:membrane"/>
    <property type="evidence" value="ECO:0007669"/>
    <property type="project" value="UniProtKB-SubCell"/>
</dbReference>
<evidence type="ECO:0000313" key="6">
    <source>
        <dbReference type="EMBL" id="CAD7434666.1"/>
    </source>
</evidence>
<protein>
    <recommendedName>
        <fullName evidence="7">Microsomal glutathione S-transferase 2</fullName>
    </recommendedName>
</protein>
<name>A0A7R9EKL5_9NEOP</name>
<dbReference type="GO" id="GO:0004602">
    <property type="term" value="F:glutathione peroxidase activity"/>
    <property type="evidence" value="ECO:0007669"/>
    <property type="project" value="TreeGrafter"/>
</dbReference>
<evidence type="ECO:0000256" key="5">
    <source>
        <dbReference type="SAM" id="Phobius"/>
    </source>
</evidence>
<dbReference type="PANTHER" id="PTHR10250:SF26">
    <property type="entry name" value="GLUTATHIONE S-TRANSFERASE 3, MITOCHONDRIAL"/>
    <property type="match status" value="1"/>
</dbReference>
<accession>A0A7R9EKL5</accession>
<dbReference type="InterPro" id="IPR023352">
    <property type="entry name" value="MAPEG-like_dom_sf"/>
</dbReference>
<dbReference type="Gene3D" id="1.20.120.550">
    <property type="entry name" value="Membrane associated eicosanoid/glutathione metabolism-like domain"/>
    <property type="match status" value="1"/>
</dbReference>
<feature type="transmembrane region" description="Helical" evidence="5">
    <location>
        <begin position="34"/>
        <end position="58"/>
    </location>
</feature>
<dbReference type="SUPFAM" id="SSF161084">
    <property type="entry name" value="MAPEG domain-like"/>
    <property type="match status" value="1"/>
</dbReference>
<dbReference type="InterPro" id="IPR001129">
    <property type="entry name" value="Membr-assoc_MAPEG"/>
</dbReference>
<gene>
    <name evidence="6" type="ORF">TMSB3V08_LOCUS11316</name>
</gene>
<dbReference type="AlphaFoldDB" id="A0A7R9EKL5"/>
<dbReference type="InterPro" id="IPR050997">
    <property type="entry name" value="MAPEG"/>
</dbReference>
<dbReference type="EMBL" id="OB797991">
    <property type="protein sequence ID" value="CAD7434666.1"/>
    <property type="molecule type" value="Genomic_DNA"/>
</dbReference>
<dbReference type="PANTHER" id="PTHR10250">
    <property type="entry name" value="MICROSOMAL GLUTATHIONE S-TRANSFERASE"/>
    <property type="match status" value="1"/>
</dbReference>
<dbReference type="GO" id="GO:0006691">
    <property type="term" value="P:leukotriene metabolic process"/>
    <property type="evidence" value="ECO:0007669"/>
    <property type="project" value="UniProtKB-ARBA"/>
</dbReference>
<dbReference type="GO" id="GO:0004364">
    <property type="term" value="F:glutathione transferase activity"/>
    <property type="evidence" value="ECO:0007669"/>
    <property type="project" value="TreeGrafter"/>
</dbReference>
<evidence type="ECO:0000256" key="3">
    <source>
        <dbReference type="ARBA" id="ARBA00022989"/>
    </source>
</evidence>
<proteinExistence type="predicted"/>
<evidence type="ECO:0008006" key="7">
    <source>
        <dbReference type="Google" id="ProtNLM"/>
    </source>
</evidence>
<evidence type="ECO:0000256" key="1">
    <source>
        <dbReference type="ARBA" id="ARBA00004141"/>
    </source>
</evidence>
<comment type="subcellular location">
    <subcellularLocation>
        <location evidence="1">Membrane</location>
        <topology evidence="1">Multi-pass membrane protein</topology>
    </subcellularLocation>
</comment>
<keyword evidence="3 5" id="KW-1133">Transmembrane helix</keyword>
<keyword evidence="4 5" id="KW-0472">Membrane</keyword>
<evidence type="ECO:0000256" key="2">
    <source>
        <dbReference type="ARBA" id="ARBA00022692"/>
    </source>
</evidence>
<organism evidence="6">
    <name type="scientific">Timema monikensis</name>
    <dbReference type="NCBI Taxonomy" id="170555"/>
    <lineage>
        <taxon>Eukaryota</taxon>
        <taxon>Metazoa</taxon>
        <taxon>Ecdysozoa</taxon>
        <taxon>Arthropoda</taxon>
        <taxon>Hexapoda</taxon>
        <taxon>Insecta</taxon>
        <taxon>Pterygota</taxon>
        <taxon>Neoptera</taxon>
        <taxon>Polyneoptera</taxon>
        <taxon>Phasmatodea</taxon>
        <taxon>Timematodea</taxon>
        <taxon>Timematoidea</taxon>
        <taxon>Timematidae</taxon>
        <taxon>Timema</taxon>
    </lineage>
</organism>
<reference evidence="6" key="1">
    <citation type="submission" date="2020-11" db="EMBL/GenBank/DDBJ databases">
        <authorList>
            <person name="Tran Van P."/>
        </authorList>
    </citation>
    <scope>NUCLEOTIDE SEQUENCE</scope>
</reference>
<evidence type="ECO:0000256" key="4">
    <source>
        <dbReference type="ARBA" id="ARBA00023136"/>
    </source>
</evidence>
<dbReference type="Pfam" id="PF01124">
    <property type="entry name" value="MAPEG"/>
    <property type="match status" value="1"/>
</dbReference>
<keyword evidence="2 5" id="KW-0812">Transmembrane</keyword>
<sequence>MSTESRGKGKSQTAREMNVDTLGTSRSLENYPQFLTLLLLGGLEWPIVSAVGGAVWLLGRIAYAQGYYTGVGAHMRGFQDRFCKMKTERSMRMCVLVWRAVTFI</sequence>
<dbReference type="GO" id="GO:0005783">
    <property type="term" value="C:endoplasmic reticulum"/>
    <property type="evidence" value="ECO:0007669"/>
    <property type="project" value="TreeGrafter"/>
</dbReference>
<dbReference type="GO" id="GO:0005635">
    <property type="term" value="C:nuclear envelope"/>
    <property type="evidence" value="ECO:0007669"/>
    <property type="project" value="TreeGrafter"/>
</dbReference>